<dbReference type="Gene3D" id="1.10.287.1080">
    <property type="entry name" value="MazG-like"/>
    <property type="match status" value="1"/>
</dbReference>
<comment type="similarity">
    <text evidence="7 15">In the N-terminal section; belongs to the PRA-CH family.</text>
</comment>
<evidence type="ECO:0000256" key="3">
    <source>
        <dbReference type="ARBA" id="ARBA00004496"/>
    </source>
</evidence>
<reference evidence="18 19" key="1">
    <citation type="journal article" date="2024" name="Front. Microbiol.">
        <title>Novel thermophilic genera Geochorda gen. nov. and Carboxydochorda gen. nov. from the deep terrestrial subsurface reveal the ecophysiological diversity in the class Limnochordia.</title>
        <authorList>
            <person name="Karnachuk O.V."/>
            <person name="Lukina A.P."/>
            <person name="Avakyan M.R."/>
            <person name="Kadnikov V.V."/>
            <person name="Begmatov S."/>
            <person name="Beletsky A.V."/>
            <person name="Vlasova K.G."/>
            <person name="Novikov A.A."/>
            <person name="Shcherbakova V.A."/>
            <person name="Mardanov A.V."/>
            <person name="Ravin N.V."/>
        </authorList>
    </citation>
    <scope>NUCLEOTIDE SEQUENCE [LARGE SCALE GENOMIC DNA]</scope>
    <source>
        <strain evidence="18 19">L945</strain>
    </source>
</reference>
<comment type="catalytic activity">
    <reaction evidence="1 15">
        <text>1-(5-phospho-beta-D-ribosyl)-5'-AMP + H2O = 1-(5-phospho-beta-D-ribosyl)-5-[(5-phospho-beta-D-ribosylamino)methylideneamino]imidazole-4-carboxamide</text>
        <dbReference type="Rhea" id="RHEA:20049"/>
        <dbReference type="ChEBI" id="CHEBI:15377"/>
        <dbReference type="ChEBI" id="CHEBI:58435"/>
        <dbReference type="ChEBI" id="CHEBI:59457"/>
        <dbReference type="EC" id="3.5.4.19"/>
    </reaction>
</comment>
<dbReference type="NCBIfam" id="TIGR03188">
    <property type="entry name" value="histidine_hisI"/>
    <property type="match status" value="1"/>
</dbReference>
<keyword evidence="19" id="KW-1185">Reference proteome</keyword>
<evidence type="ECO:0000256" key="10">
    <source>
        <dbReference type="ARBA" id="ARBA00022741"/>
    </source>
</evidence>
<dbReference type="InterPro" id="IPR002496">
    <property type="entry name" value="PRib_AMP_CycHydrolase_dom"/>
</dbReference>
<dbReference type="HAMAP" id="MF_01019">
    <property type="entry name" value="HisIE"/>
    <property type="match status" value="1"/>
</dbReference>
<dbReference type="PANTHER" id="PTHR42945">
    <property type="entry name" value="HISTIDINE BIOSYNTHESIS BIFUNCTIONAL PROTEIN"/>
    <property type="match status" value="1"/>
</dbReference>
<dbReference type="InterPro" id="IPR038019">
    <property type="entry name" value="PRib_AMP_CycHydrolase_sf"/>
</dbReference>
<evidence type="ECO:0000256" key="8">
    <source>
        <dbReference type="ARBA" id="ARBA00022490"/>
    </source>
</evidence>
<feature type="domain" description="Phosphoribosyl-AMP cyclohydrolase" evidence="17">
    <location>
        <begin position="35"/>
        <end position="109"/>
    </location>
</feature>
<dbReference type="RefSeq" id="WP_324715636.1">
    <property type="nucleotide sequence ID" value="NZ_CP141615.1"/>
</dbReference>
<evidence type="ECO:0000256" key="13">
    <source>
        <dbReference type="ARBA" id="ARBA00023102"/>
    </source>
</evidence>
<evidence type="ECO:0000313" key="18">
    <source>
        <dbReference type="EMBL" id="WRP16364.1"/>
    </source>
</evidence>
<comment type="pathway">
    <text evidence="5 15">Amino-acid biosynthesis; L-histidine biosynthesis; L-histidine from 5-phospho-alpha-D-ribose 1-diphosphate: step 2/9.</text>
</comment>
<evidence type="ECO:0000256" key="9">
    <source>
        <dbReference type="ARBA" id="ARBA00022605"/>
    </source>
</evidence>
<evidence type="ECO:0000256" key="16">
    <source>
        <dbReference type="SAM" id="MobiDB-lite"/>
    </source>
</evidence>
<evidence type="ECO:0000256" key="2">
    <source>
        <dbReference type="ARBA" id="ARBA00001460"/>
    </source>
</evidence>
<organism evidence="18 19">
    <name type="scientific">Carboxydichorda subterranea</name>
    <dbReference type="NCBI Taxonomy" id="3109565"/>
    <lineage>
        <taxon>Bacteria</taxon>
        <taxon>Bacillati</taxon>
        <taxon>Bacillota</taxon>
        <taxon>Limnochordia</taxon>
        <taxon>Limnochordales</taxon>
        <taxon>Geochordaceae</taxon>
        <taxon>Carboxydichorda</taxon>
    </lineage>
</organism>
<dbReference type="EMBL" id="CP141615">
    <property type="protein sequence ID" value="WRP16364.1"/>
    <property type="molecule type" value="Genomic_DNA"/>
</dbReference>
<dbReference type="InterPro" id="IPR026660">
    <property type="entry name" value="PRA-CH"/>
</dbReference>
<keyword evidence="14 15" id="KW-0511">Multifunctional enzyme</keyword>
<proteinExistence type="inferred from homology"/>
<evidence type="ECO:0000256" key="14">
    <source>
        <dbReference type="ARBA" id="ARBA00023268"/>
    </source>
</evidence>
<comment type="similarity">
    <text evidence="6 15">In the C-terminal section; belongs to the PRA-PH family.</text>
</comment>
<dbReference type="InterPro" id="IPR008179">
    <property type="entry name" value="HisE"/>
</dbReference>
<dbReference type="Pfam" id="PF01503">
    <property type="entry name" value="PRA-PH"/>
    <property type="match status" value="1"/>
</dbReference>
<keyword evidence="13 15" id="KW-0368">Histidine biosynthesis</keyword>
<comment type="catalytic activity">
    <reaction evidence="2 15">
        <text>1-(5-phospho-beta-D-ribosyl)-ATP + H2O = 1-(5-phospho-beta-D-ribosyl)-5'-AMP + diphosphate + H(+)</text>
        <dbReference type="Rhea" id="RHEA:22828"/>
        <dbReference type="ChEBI" id="CHEBI:15377"/>
        <dbReference type="ChEBI" id="CHEBI:15378"/>
        <dbReference type="ChEBI" id="CHEBI:33019"/>
        <dbReference type="ChEBI" id="CHEBI:59457"/>
        <dbReference type="ChEBI" id="CHEBI:73183"/>
        <dbReference type="EC" id="3.6.1.31"/>
    </reaction>
</comment>
<dbReference type="Gene3D" id="3.10.20.810">
    <property type="entry name" value="Phosphoribosyl-AMP cyclohydrolase"/>
    <property type="match status" value="1"/>
</dbReference>
<dbReference type="EC" id="3.5.4.19" evidence="15"/>
<sequence>MHAMRRLASLDDVRFGPDGLVPAVAVDEATGQVLMLAYMNRSALEATLRTGRATYFSRSRQSLWVKGETSGNRQDVRDVLLDCDGDAVLLVVEQHGQGACHLGEWSCFHRTFPVAVEPLPTGPAAAPEGGGVPTAAVLDALRSVIRQRHQDPQPGSYTASLLERGIDAPLKKLAEEAGEVILAAKDVDRLRSGGAGTQTAGGPEEARTARPGELARAYDALAWEAADLLYHLLVTLEAAGLPSEAVWRELARRRQKGGSH</sequence>
<keyword evidence="11 15" id="KW-0378">Hydrolase</keyword>
<keyword evidence="8 15" id="KW-0963">Cytoplasm</keyword>
<dbReference type="EC" id="3.6.1.31" evidence="15"/>
<comment type="subcellular location">
    <subcellularLocation>
        <location evidence="3 15">Cytoplasm</location>
    </subcellularLocation>
</comment>
<evidence type="ECO:0000256" key="6">
    <source>
        <dbReference type="ARBA" id="ARBA00007731"/>
    </source>
</evidence>
<dbReference type="InterPro" id="IPR023019">
    <property type="entry name" value="His_synth_HisIE"/>
</dbReference>
<evidence type="ECO:0000256" key="12">
    <source>
        <dbReference type="ARBA" id="ARBA00022840"/>
    </source>
</evidence>
<evidence type="ECO:0000259" key="17">
    <source>
        <dbReference type="Pfam" id="PF01502"/>
    </source>
</evidence>
<feature type="region of interest" description="Phosphoribosyl-ATP pyrophosphohydrolase" evidence="15">
    <location>
        <begin position="138"/>
        <end position="260"/>
    </location>
</feature>
<accession>A0ABZ1BUK0</accession>
<feature type="region of interest" description="Phosphoribosyl-AMP cyclohydrolase" evidence="15">
    <location>
        <begin position="1"/>
        <end position="137"/>
    </location>
</feature>
<dbReference type="CDD" id="cd11534">
    <property type="entry name" value="NTP-PPase_HisIE_like"/>
    <property type="match status" value="1"/>
</dbReference>
<evidence type="ECO:0000256" key="7">
    <source>
        <dbReference type="ARBA" id="ARBA00008299"/>
    </source>
</evidence>
<dbReference type="Pfam" id="PF01502">
    <property type="entry name" value="PRA-CH"/>
    <property type="match status" value="1"/>
</dbReference>
<dbReference type="SUPFAM" id="SSF141734">
    <property type="entry name" value="HisI-like"/>
    <property type="match status" value="1"/>
</dbReference>
<gene>
    <name evidence="15 18" type="primary">hisI</name>
    <name evidence="15" type="synonym">hisIE</name>
    <name evidence="18" type="ORF">U7230_09670</name>
</gene>
<keyword evidence="10 15" id="KW-0547">Nucleotide-binding</keyword>
<evidence type="ECO:0000256" key="11">
    <source>
        <dbReference type="ARBA" id="ARBA00022801"/>
    </source>
</evidence>
<comment type="pathway">
    <text evidence="4 15">Amino-acid biosynthesis; L-histidine biosynthesis; L-histidine from 5-phospho-alpha-D-ribose 1-diphosphate: step 3/9.</text>
</comment>
<dbReference type="PANTHER" id="PTHR42945:SF1">
    <property type="entry name" value="HISTIDINE BIOSYNTHESIS BIFUNCTIONAL PROTEIN HIS7"/>
    <property type="match status" value="1"/>
</dbReference>
<dbReference type="SUPFAM" id="SSF101386">
    <property type="entry name" value="all-alpha NTP pyrophosphatases"/>
    <property type="match status" value="1"/>
</dbReference>
<dbReference type="InterPro" id="IPR021130">
    <property type="entry name" value="PRib-ATP_PPHydrolase-like"/>
</dbReference>
<keyword evidence="9 15" id="KW-0028">Amino-acid biosynthesis</keyword>
<keyword evidence="12 15" id="KW-0067">ATP-binding</keyword>
<dbReference type="GO" id="GO:0004635">
    <property type="term" value="F:phosphoribosyl-AMP cyclohydrolase activity"/>
    <property type="evidence" value="ECO:0007669"/>
    <property type="project" value="UniProtKB-EC"/>
</dbReference>
<evidence type="ECO:0000256" key="4">
    <source>
        <dbReference type="ARBA" id="ARBA00005169"/>
    </source>
</evidence>
<dbReference type="Proteomes" id="UP001332192">
    <property type="component" value="Chromosome"/>
</dbReference>
<evidence type="ECO:0000256" key="1">
    <source>
        <dbReference type="ARBA" id="ARBA00000024"/>
    </source>
</evidence>
<dbReference type="HAMAP" id="MF_01020">
    <property type="entry name" value="HisE"/>
    <property type="match status" value="1"/>
</dbReference>
<dbReference type="HAMAP" id="MF_01021">
    <property type="entry name" value="HisI"/>
    <property type="match status" value="1"/>
</dbReference>
<feature type="region of interest" description="Disordered" evidence="16">
    <location>
        <begin position="192"/>
        <end position="211"/>
    </location>
</feature>
<evidence type="ECO:0000256" key="5">
    <source>
        <dbReference type="ARBA" id="ARBA00005204"/>
    </source>
</evidence>
<dbReference type="NCBIfam" id="NF000768">
    <property type="entry name" value="PRK00051.1"/>
    <property type="match status" value="1"/>
</dbReference>
<evidence type="ECO:0000256" key="15">
    <source>
        <dbReference type="HAMAP-Rule" id="MF_01019"/>
    </source>
</evidence>
<name>A0ABZ1BUK0_9FIRM</name>
<evidence type="ECO:0000313" key="19">
    <source>
        <dbReference type="Proteomes" id="UP001332192"/>
    </source>
</evidence>
<protein>
    <recommendedName>
        <fullName evidence="15">Histidine biosynthesis bifunctional protein HisIE</fullName>
    </recommendedName>
    <domain>
        <recommendedName>
            <fullName evidence="15">Phosphoribosyl-AMP cyclohydrolase</fullName>
            <shortName evidence="15">PRA-CH</shortName>
            <ecNumber evidence="15">3.5.4.19</ecNumber>
        </recommendedName>
    </domain>
    <domain>
        <recommendedName>
            <fullName evidence="15">Phosphoribosyl-ATP pyrophosphatase</fullName>
            <shortName evidence="15">PRA-PH</shortName>
            <ecNumber evidence="15">3.6.1.31</ecNumber>
        </recommendedName>
    </domain>
</protein>